<gene>
    <name evidence="2" type="ORF">HJG63_011972</name>
</gene>
<evidence type="ECO:0000256" key="1">
    <source>
        <dbReference type="SAM" id="Phobius"/>
    </source>
</evidence>
<dbReference type="AlphaFoldDB" id="A0A7J8FIJ8"/>
<keyword evidence="1" id="KW-0812">Transmembrane</keyword>
<proteinExistence type="predicted"/>
<protein>
    <submittedName>
        <fullName evidence="2">Uncharacterized protein</fullName>
    </submittedName>
</protein>
<comment type="caution">
    <text evidence="2">The sequence shown here is derived from an EMBL/GenBank/DDBJ whole genome shotgun (WGS) entry which is preliminary data.</text>
</comment>
<feature type="transmembrane region" description="Helical" evidence="1">
    <location>
        <begin position="20"/>
        <end position="36"/>
    </location>
</feature>
<keyword evidence="3" id="KW-1185">Reference proteome</keyword>
<sequence length="147" mass="16843">MIQQVVFGVWECSFFFSDKLMVIASSLYVCSVYKIFHRNTLLSTVAEIYIPRGRVVGSYVNSMFIFLGNYQTVFHTGCTILLSYHQCMSVPMSTHFCQHLLLFVFLVMLVGVKLYLIAALNCFSLITNEVEHLFMHILAICMSSLEK</sequence>
<evidence type="ECO:0000313" key="3">
    <source>
        <dbReference type="Proteomes" id="UP000593571"/>
    </source>
</evidence>
<name>A0A7J8FIJ8_ROUAE</name>
<dbReference type="EMBL" id="JACASE010000007">
    <property type="protein sequence ID" value="KAF6447538.1"/>
    <property type="molecule type" value="Genomic_DNA"/>
</dbReference>
<keyword evidence="1" id="KW-1133">Transmembrane helix</keyword>
<keyword evidence="1" id="KW-0472">Membrane</keyword>
<evidence type="ECO:0000313" key="2">
    <source>
        <dbReference type="EMBL" id="KAF6447538.1"/>
    </source>
</evidence>
<accession>A0A7J8FIJ8</accession>
<organism evidence="2 3">
    <name type="scientific">Rousettus aegyptiacus</name>
    <name type="common">Egyptian fruit bat</name>
    <name type="synonym">Pteropus aegyptiacus</name>
    <dbReference type="NCBI Taxonomy" id="9407"/>
    <lineage>
        <taxon>Eukaryota</taxon>
        <taxon>Metazoa</taxon>
        <taxon>Chordata</taxon>
        <taxon>Craniata</taxon>
        <taxon>Vertebrata</taxon>
        <taxon>Euteleostomi</taxon>
        <taxon>Mammalia</taxon>
        <taxon>Eutheria</taxon>
        <taxon>Laurasiatheria</taxon>
        <taxon>Chiroptera</taxon>
        <taxon>Yinpterochiroptera</taxon>
        <taxon>Pteropodoidea</taxon>
        <taxon>Pteropodidae</taxon>
        <taxon>Rousettinae</taxon>
        <taxon>Rousettus</taxon>
    </lineage>
</organism>
<reference evidence="2 3" key="1">
    <citation type="journal article" date="2020" name="Nature">
        <title>Six reference-quality genomes reveal evolution of bat adaptations.</title>
        <authorList>
            <person name="Jebb D."/>
            <person name="Huang Z."/>
            <person name="Pippel M."/>
            <person name="Hughes G.M."/>
            <person name="Lavrichenko K."/>
            <person name="Devanna P."/>
            <person name="Winkler S."/>
            <person name="Jermiin L.S."/>
            <person name="Skirmuntt E.C."/>
            <person name="Katzourakis A."/>
            <person name="Burkitt-Gray L."/>
            <person name="Ray D.A."/>
            <person name="Sullivan K.A.M."/>
            <person name="Roscito J.G."/>
            <person name="Kirilenko B.M."/>
            <person name="Davalos L.M."/>
            <person name="Corthals A.P."/>
            <person name="Power M.L."/>
            <person name="Jones G."/>
            <person name="Ransome R.D."/>
            <person name="Dechmann D.K.N."/>
            <person name="Locatelli A.G."/>
            <person name="Puechmaille S.J."/>
            <person name="Fedrigo O."/>
            <person name="Jarvis E.D."/>
            <person name="Hiller M."/>
            <person name="Vernes S.C."/>
            <person name="Myers E.W."/>
            <person name="Teeling E.C."/>
        </authorList>
    </citation>
    <scope>NUCLEOTIDE SEQUENCE [LARGE SCALE GENOMIC DNA]</scope>
    <source>
        <strain evidence="2">MRouAeg1</strain>
        <tissue evidence="2">Muscle</tissue>
    </source>
</reference>
<feature type="transmembrane region" description="Helical" evidence="1">
    <location>
        <begin position="100"/>
        <end position="126"/>
    </location>
</feature>
<dbReference type="Proteomes" id="UP000593571">
    <property type="component" value="Unassembled WGS sequence"/>
</dbReference>